<dbReference type="EMBL" id="CM047580">
    <property type="protein sequence ID" value="KAI9921939.1"/>
    <property type="molecule type" value="Genomic_DNA"/>
</dbReference>
<protein>
    <submittedName>
        <fullName evidence="1">Uncharacterized protein</fullName>
    </submittedName>
</protein>
<keyword evidence="2" id="KW-1185">Reference proteome</keyword>
<gene>
    <name evidence="1" type="ORF">PsorP6_001434</name>
</gene>
<evidence type="ECO:0000313" key="2">
    <source>
        <dbReference type="Proteomes" id="UP001163321"/>
    </source>
</evidence>
<dbReference type="Proteomes" id="UP001163321">
    <property type="component" value="Chromosome 1"/>
</dbReference>
<reference evidence="1 2" key="1">
    <citation type="journal article" date="2022" name="bioRxiv">
        <title>The genome of the oomycete Peronosclerospora sorghi, a cosmopolitan pathogen of maize and sorghum, is inflated with dispersed pseudogenes.</title>
        <authorList>
            <person name="Fletcher K."/>
            <person name="Martin F."/>
            <person name="Isakeit T."/>
            <person name="Cavanaugh K."/>
            <person name="Magill C."/>
            <person name="Michelmore R."/>
        </authorList>
    </citation>
    <scope>NUCLEOTIDE SEQUENCE [LARGE SCALE GENOMIC DNA]</scope>
    <source>
        <strain evidence="1">P6</strain>
    </source>
</reference>
<name>A0ACC0WSU1_9STRA</name>
<accession>A0ACC0WSU1</accession>
<organism evidence="1 2">
    <name type="scientific">Peronosclerospora sorghi</name>
    <dbReference type="NCBI Taxonomy" id="230839"/>
    <lineage>
        <taxon>Eukaryota</taxon>
        <taxon>Sar</taxon>
        <taxon>Stramenopiles</taxon>
        <taxon>Oomycota</taxon>
        <taxon>Peronosporomycetes</taxon>
        <taxon>Peronosporales</taxon>
        <taxon>Peronosporaceae</taxon>
        <taxon>Peronosclerospora</taxon>
    </lineage>
</organism>
<comment type="caution">
    <text evidence="1">The sequence shown here is derived from an EMBL/GenBank/DDBJ whole genome shotgun (WGS) entry which is preliminary data.</text>
</comment>
<sequence>MDNLLRQNKLMSPSVLDGAVLHTMRATKDSYLGIKWQAEHAFGGKREVCFVDMVGYTVDQDGHEEAFVAMASINVPECPPVAKFTRHHARAPGDRCDPRHVRGFCHGTSEATESSLTTLAQHRPTMIVLSDLSLVIDSKKLPRCASCTSNTGFRMPRAPVVAFSTETFSFSIVDAIIAAYAGTL</sequence>
<proteinExistence type="predicted"/>
<evidence type="ECO:0000313" key="1">
    <source>
        <dbReference type="EMBL" id="KAI9921939.1"/>
    </source>
</evidence>